<accession>A0A1Y1X7T5</accession>
<sequence>MSSSTPSSSPTIKKEIYQDNNKNSNFLNTPNITPKQYGENNSSVEINKNITSEGLLKSFENKKENDIDKDKIDVYSTPNISPPLNKNEKSLSNHPPILISHAKNLFSTTKSNLITDNFDNNISSQNLNDNINTKTFDNDTNIDNNIKSIDNSIHCNNKIDIQKENSYIIFNNKPKEKNISFETNTNINTNTPSTYDKVDIDNNRMNIENNNYNNNDNNNDNINENNQMDIEINNDNKNNSNIVNTIPLSTTPTPTPTPIPTTTATTTSTTISNKNSNTVESTNNNILHKKWNPKMVHRKRKSSKPIRSIDTSNCMSETEKCIEGIVKIEIYPIIKTHPTYLIDTPKEAEHLSIESPLKIVQSRRQKLHNHFQFHRSNSPSFSSNSFTYTPRLNSPPPKTYPISRLVRQAYHLHNNDNSSTATTTTKKSHKTTRQYHFIGNKSEFPEDSDTYKKMKYINPPTPMIWKKGVPLEITPETPMYDLLNKEEIETCSLLRILPSQYLRIRHILLKGYRKNGYYLKKDAKKWCHGVDVNKTAKLYDWWVDIGWLPFKDIILEELKEKEMKRLQRKKK</sequence>
<dbReference type="Pfam" id="PF04433">
    <property type="entry name" value="SWIRM"/>
    <property type="match status" value="1"/>
</dbReference>
<dbReference type="FunFam" id="1.10.10.10:FF:000087">
    <property type="entry name" value="Transcriptional adapter 2"/>
    <property type="match status" value="1"/>
</dbReference>
<feature type="compositionally biased region" description="Polar residues" evidence="1">
    <location>
        <begin position="18"/>
        <end position="31"/>
    </location>
</feature>
<feature type="compositionally biased region" description="Low complexity" evidence="1">
    <location>
        <begin position="260"/>
        <end position="272"/>
    </location>
</feature>
<feature type="domain" description="SWIRM" evidence="2">
    <location>
        <begin position="481"/>
        <end position="548"/>
    </location>
</feature>
<keyword evidence="4" id="KW-1185">Reference proteome</keyword>
<evidence type="ECO:0000313" key="3">
    <source>
        <dbReference type="EMBL" id="ORX81778.1"/>
    </source>
</evidence>
<dbReference type="InterPro" id="IPR009057">
    <property type="entry name" value="Homeodomain-like_sf"/>
</dbReference>
<organism evidence="3 4">
    <name type="scientific">Anaeromyces robustus</name>
    <dbReference type="NCBI Taxonomy" id="1754192"/>
    <lineage>
        <taxon>Eukaryota</taxon>
        <taxon>Fungi</taxon>
        <taxon>Fungi incertae sedis</taxon>
        <taxon>Chytridiomycota</taxon>
        <taxon>Chytridiomycota incertae sedis</taxon>
        <taxon>Neocallimastigomycetes</taxon>
        <taxon>Neocallimastigales</taxon>
        <taxon>Neocallimastigaceae</taxon>
        <taxon>Anaeromyces</taxon>
    </lineage>
</organism>
<dbReference type="Gene3D" id="1.10.10.10">
    <property type="entry name" value="Winged helix-like DNA-binding domain superfamily/Winged helix DNA-binding domain"/>
    <property type="match status" value="1"/>
</dbReference>
<dbReference type="InterPro" id="IPR036388">
    <property type="entry name" value="WH-like_DNA-bd_sf"/>
</dbReference>
<reference evidence="3 4" key="1">
    <citation type="submission" date="2016-08" db="EMBL/GenBank/DDBJ databases">
        <title>A Parts List for Fungal Cellulosomes Revealed by Comparative Genomics.</title>
        <authorList>
            <consortium name="DOE Joint Genome Institute"/>
            <person name="Haitjema C.H."/>
            <person name="Gilmore S.P."/>
            <person name="Henske J.K."/>
            <person name="Solomon K.V."/>
            <person name="De Groot R."/>
            <person name="Kuo A."/>
            <person name="Mondo S.J."/>
            <person name="Salamov A.A."/>
            <person name="Labutti K."/>
            <person name="Zhao Z."/>
            <person name="Chiniquy J."/>
            <person name="Barry K."/>
            <person name="Brewer H.M."/>
            <person name="Purvine S.O."/>
            <person name="Wright A.T."/>
            <person name="Boxma B."/>
            <person name="Van Alen T."/>
            <person name="Hackstein J.H."/>
            <person name="Baker S.E."/>
            <person name="Grigoriev I.V."/>
            <person name="O'Malley M.A."/>
        </authorList>
    </citation>
    <scope>NUCLEOTIDE SEQUENCE [LARGE SCALE GENOMIC DNA]</scope>
    <source>
        <strain evidence="3 4">S4</strain>
    </source>
</reference>
<evidence type="ECO:0000259" key="2">
    <source>
        <dbReference type="Pfam" id="PF04433"/>
    </source>
</evidence>
<dbReference type="OrthoDB" id="5598695at2759"/>
<feature type="region of interest" description="Disordered" evidence="1">
    <location>
        <begin position="247"/>
        <end position="281"/>
    </location>
</feature>
<dbReference type="STRING" id="1754192.A0A1Y1X7T5"/>
<evidence type="ECO:0000256" key="1">
    <source>
        <dbReference type="SAM" id="MobiDB-lite"/>
    </source>
</evidence>
<dbReference type="Proteomes" id="UP000193944">
    <property type="component" value="Unassembled WGS sequence"/>
</dbReference>
<dbReference type="InterPro" id="IPR007526">
    <property type="entry name" value="SWIRM"/>
</dbReference>
<evidence type="ECO:0000313" key="4">
    <source>
        <dbReference type="Proteomes" id="UP000193944"/>
    </source>
</evidence>
<feature type="region of interest" description="Disordered" evidence="1">
    <location>
        <begin position="1"/>
        <end position="31"/>
    </location>
</feature>
<protein>
    <recommendedName>
        <fullName evidence="2">SWIRM domain-containing protein</fullName>
    </recommendedName>
</protein>
<dbReference type="GO" id="GO:0010468">
    <property type="term" value="P:regulation of gene expression"/>
    <property type="evidence" value="ECO:0007669"/>
    <property type="project" value="UniProtKB-ARBA"/>
</dbReference>
<feature type="compositionally biased region" description="Low complexity" evidence="1">
    <location>
        <begin position="1"/>
        <end position="11"/>
    </location>
</feature>
<comment type="caution">
    <text evidence="3">The sequence shown here is derived from an EMBL/GenBank/DDBJ whole genome shotgun (WGS) entry which is preliminary data.</text>
</comment>
<dbReference type="SUPFAM" id="SSF46689">
    <property type="entry name" value="Homeodomain-like"/>
    <property type="match status" value="1"/>
</dbReference>
<proteinExistence type="predicted"/>
<dbReference type="AlphaFoldDB" id="A0A1Y1X7T5"/>
<reference evidence="3 4" key="2">
    <citation type="submission" date="2016-08" db="EMBL/GenBank/DDBJ databases">
        <title>Pervasive Adenine N6-methylation of Active Genes in Fungi.</title>
        <authorList>
            <consortium name="DOE Joint Genome Institute"/>
            <person name="Mondo S.J."/>
            <person name="Dannebaum R.O."/>
            <person name="Kuo R.C."/>
            <person name="Labutti K."/>
            <person name="Haridas S."/>
            <person name="Kuo A."/>
            <person name="Salamov A."/>
            <person name="Ahrendt S.R."/>
            <person name="Lipzen A."/>
            <person name="Sullivan W."/>
            <person name="Andreopoulos W.B."/>
            <person name="Clum A."/>
            <person name="Lindquist E."/>
            <person name="Daum C."/>
            <person name="Ramamoorthy G.K."/>
            <person name="Gryganskyi A."/>
            <person name="Culley D."/>
            <person name="Magnuson J.K."/>
            <person name="James T.Y."/>
            <person name="O'Malley M.A."/>
            <person name="Stajich J.E."/>
            <person name="Spatafora J.W."/>
            <person name="Visel A."/>
            <person name="Grigoriev I.V."/>
        </authorList>
    </citation>
    <scope>NUCLEOTIDE SEQUENCE [LARGE SCALE GENOMIC DNA]</scope>
    <source>
        <strain evidence="3 4">S4</strain>
    </source>
</reference>
<gene>
    <name evidence="3" type="ORF">BCR32DRAFT_268073</name>
</gene>
<name>A0A1Y1X7T5_9FUNG</name>
<dbReference type="EMBL" id="MCFG01000111">
    <property type="protein sequence ID" value="ORX81778.1"/>
    <property type="molecule type" value="Genomic_DNA"/>
</dbReference>